<feature type="domain" description="Flavin reductase like" evidence="5">
    <location>
        <begin position="22"/>
        <end position="180"/>
    </location>
</feature>
<dbReference type="Proteomes" id="UP000449846">
    <property type="component" value="Unassembled WGS sequence"/>
</dbReference>
<dbReference type="Pfam" id="PF01613">
    <property type="entry name" value="Flavin_Reduct"/>
    <property type="match status" value="1"/>
</dbReference>
<dbReference type="EMBL" id="WMIG01000007">
    <property type="protein sequence ID" value="MTH60333.1"/>
    <property type="molecule type" value="Genomic_DNA"/>
</dbReference>
<gene>
    <name evidence="6" type="ORF">GL300_14045</name>
</gene>
<keyword evidence="2" id="KW-0285">Flavoprotein</keyword>
<dbReference type="Gene3D" id="2.30.110.10">
    <property type="entry name" value="Electron Transport, Fmn-binding Protein, Chain A"/>
    <property type="match status" value="1"/>
</dbReference>
<comment type="caution">
    <text evidence="6">The sequence shown here is derived from an EMBL/GenBank/DDBJ whole genome shotgun (WGS) entry which is preliminary data.</text>
</comment>
<evidence type="ECO:0000256" key="3">
    <source>
        <dbReference type="ARBA" id="ARBA00022643"/>
    </source>
</evidence>
<evidence type="ECO:0000259" key="5">
    <source>
        <dbReference type="SMART" id="SM00903"/>
    </source>
</evidence>
<comment type="similarity">
    <text evidence="4">Belongs to the flavoredoxin family.</text>
</comment>
<evidence type="ECO:0000313" key="6">
    <source>
        <dbReference type="EMBL" id="MTH60333.1"/>
    </source>
</evidence>
<evidence type="ECO:0000256" key="4">
    <source>
        <dbReference type="ARBA" id="ARBA00038054"/>
    </source>
</evidence>
<organism evidence="6 7">
    <name type="scientific">Paracoccus litorisediminis</name>
    <dbReference type="NCBI Taxonomy" id="2006130"/>
    <lineage>
        <taxon>Bacteria</taxon>
        <taxon>Pseudomonadati</taxon>
        <taxon>Pseudomonadota</taxon>
        <taxon>Alphaproteobacteria</taxon>
        <taxon>Rhodobacterales</taxon>
        <taxon>Paracoccaceae</taxon>
        <taxon>Paracoccus</taxon>
    </lineage>
</organism>
<proteinExistence type="inferred from homology"/>
<dbReference type="SUPFAM" id="SSF50475">
    <property type="entry name" value="FMN-binding split barrel"/>
    <property type="match status" value="1"/>
</dbReference>
<dbReference type="AlphaFoldDB" id="A0A844HJJ2"/>
<keyword evidence="3" id="KW-0288">FMN</keyword>
<dbReference type="SMART" id="SM00903">
    <property type="entry name" value="Flavin_Reduct"/>
    <property type="match status" value="1"/>
</dbReference>
<dbReference type="RefSeq" id="WP_155040275.1">
    <property type="nucleotide sequence ID" value="NZ_JBHGCD010000015.1"/>
</dbReference>
<evidence type="ECO:0000256" key="1">
    <source>
        <dbReference type="ARBA" id="ARBA00001917"/>
    </source>
</evidence>
<dbReference type="OrthoDB" id="9783347at2"/>
<keyword evidence="7" id="KW-1185">Reference proteome</keyword>
<dbReference type="PANTHER" id="PTHR33798">
    <property type="entry name" value="FLAVOPROTEIN OXYGENASE"/>
    <property type="match status" value="1"/>
</dbReference>
<dbReference type="InterPro" id="IPR012349">
    <property type="entry name" value="Split_barrel_FMN-bd"/>
</dbReference>
<comment type="cofactor">
    <cofactor evidence="1">
        <name>FMN</name>
        <dbReference type="ChEBI" id="CHEBI:58210"/>
    </cofactor>
</comment>
<dbReference type="GO" id="GO:0010181">
    <property type="term" value="F:FMN binding"/>
    <property type="evidence" value="ECO:0007669"/>
    <property type="project" value="InterPro"/>
</dbReference>
<dbReference type="GO" id="GO:0016646">
    <property type="term" value="F:oxidoreductase activity, acting on the CH-NH group of donors, NAD or NADP as acceptor"/>
    <property type="evidence" value="ECO:0007669"/>
    <property type="project" value="UniProtKB-ARBA"/>
</dbReference>
<dbReference type="PANTHER" id="PTHR33798:SF5">
    <property type="entry name" value="FLAVIN REDUCTASE LIKE DOMAIN-CONTAINING PROTEIN"/>
    <property type="match status" value="1"/>
</dbReference>
<accession>A0A844HJJ2</accession>
<name>A0A844HJJ2_9RHOB</name>
<reference evidence="6 7" key="1">
    <citation type="submission" date="2019-11" db="EMBL/GenBank/DDBJ databases">
        <authorList>
            <person name="Dong K."/>
        </authorList>
    </citation>
    <scope>NUCLEOTIDE SEQUENCE [LARGE SCALE GENOMIC DNA]</scope>
    <source>
        <strain evidence="6 7">NBRC 112902</strain>
    </source>
</reference>
<dbReference type="InterPro" id="IPR002563">
    <property type="entry name" value="Flavin_Rdtase-like_dom"/>
</dbReference>
<evidence type="ECO:0000256" key="2">
    <source>
        <dbReference type="ARBA" id="ARBA00022630"/>
    </source>
</evidence>
<protein>
    <submittedName>
        <fullName evidence="6">Flavin reductase family protein</fullName>
    </submittedName>
</protein>
<sequence length="201" mass="21596">MSHRFFDFAGLDPLDRYKILSGAILPRPIALVTTLNAEGRPNAAPFSFFGVLDHDPAVVALGISRHPDGRLKDTVANIRETGEFIVHIPDRALAEAVEITASPVGPEIDELSLAGLEHQPGQTVASPRILSAPVALECHLHSTVPISTTREILIGRISAAFIRAEAVGDRLHIDPRQIDAIGRLGGKNYCSTRDLFAVAST</sequence>
<evidence type="ECO:0000313" key="7">
    <source>
        <dbReference type="Proteomes" id="UP000449846"/>
    </source>
</evidence>